<evidence type="ECO:0000256" key="1">
    <source>
        <dbReference type="SAM" id="SignalP"/>
    </source>
</evidence>
<dbReference type="InterPro" id="IPR010895">
    <property type="entry name" value="CHRD"/>
</dbReference>
<protein>
    <submittedName>
        <fullName evidence="3">CHRD domain-containing protein</fullName>
    </submittedName>
</protein>
<feature type="domain" description="CHRD" evidence="2">
    <location>
        <begin position="39"/>
        <end position="159"/>
    </location>
</feature>
<organism evidence="3 4">
    <name type="scientific">Sediminibacterium ginsengisoli</name>
    <dbReference type="NCBI Taxonomy" id="413434"/>
    <lineage>
        <taxon>Bacteria</taxon>
        <taxon>Pseudomonadati</taxon>
        <taxon>Bacteroidota</taxon>
        <taxon>Chitinophagia</taxon>
        <taxon>Chitinophagales</taxon>
        <taxon>Chitinophagaceae</taxon>
        <taxon>Sediminibacterium</taxon>
    </lineage>
</organism>
<dbReference type="Pfam" id="PF07452">
    <property type="entry name" value="CHRD"/>
    <property type="match status" value="1"/>
</dbReference>
<gene>
    <name evidence="3" type="ORF">SAMN04488132_10930</name>
</gene>
<feature type="signal peptide" evidence="1">
    <location>
        <begin position="1"/>
        <end position="26"/>
    </location>
</feature>
<dbReference type="AlphaFoldDB" id="A0A1T4QQ97"/>
<dbReference type="STRING" id="413434.SAMN04488132_10930"/>
<proteinExistence type="predicted"/>
<keyword evidence="1" id="KW-0732">Signal</keyword>
<sequence>MKTIWTKLKKGAALACTALTVAFIFASCEKDEVNAGITYNLSGNATSGQVIPVGSSTSNGTATITGTYNSTTKVMSYTTAWSNLTGGPVAGGFFSGAAGQNGSSVSVWTLGSGLNNSGSISSSITLTNDQEAQLLNNNWYYLLSTSSNISGEVRGQVTATRE</sequence>
<dbReference type="EMBL" id="FUWH01000009">
    <property type="protein sequence ID" value="SKA05854.1"/>
    <property type="molecule type" value="Genomic_DNA"/>
</dbReference>
<dbReference type="Proteomes" id="UP000190888">
    <property type="component" value="Unassembled WGS sequence"/>
</dbReference>
<dbReference type="SMART" id="SM00754">
    <property type="entry name" value="CHRD"/>
    <property type="match status" value="1"/>
</dbReference>
<evidence type="ECO:0000259" key="2">
    <source>
        <dbReference type="SMART" id="SM00754"/>
    </source>
</evidence>
<feature type="chain" id="PRO_5012684901" evidence="1">
    <location>
        <begin position="27"/>
        <end position="162"/>
    </location>
</feature>
<keyword evidence="4" id="KW-1185">Reference proteome</keyword>
<evidence type="ECO:0000313" key="3">
    <source>
        <dbReference type="EMBL" id="SKA05854.1"/>
    </source>
</evidence>
<accession>A0A1T4QQ97</accession>
<dbReference type="OrthoDB" id="571052at2"/>
<evidence type="ECO:0000313" key="4">
    <source>
        <dbReference type="Proteomes" id="UP000190888"/>
    </source>
</evidence>
<dbReference type="PROSITE" id="PS51257">
    <property type="entry name" value="PROKAR_LIPOPROTEIN"/>
    <property type="match status" value="1"/>
</dbReference>
<reference evidence="3 4" key="1">
    <citation type="submission" date="2017-02" db="EMBL/GenBank/DDBJ databases">
        <authorList>
            <person name="Peterson S.W."/>
        </authorList>
    </citation>
    <scope>NUCLEOTIDE SEQUENCE [LARGE SCALE GENOMIC DNA]</scope>
    <source>
        <strain evidence="3 4">DSM 22335</strain>
    </source>
</reference>
<name>A0A1T4QQ97_9BACT</name>
<dbReference type="RefSeq" id="WP_078832136.1">
    <property type="nucleotide sequence ID" value="NZ_FUWH01000009.1"/>
</dbReference>